<name>A0A6J7VSV3_9ZZZZ</name>
<dbReference type="NCBIfam" id="NF005309">
    <property type="entry name" value="PRK06841.1"/>
    <property type="match status" value="1"/>
</dbReference>
<reference evidence="3" key="1">
    <citation type="submission" date="2020-05" db="EMBL/GenBank/DDBJ databases">
        <authorList>
            <person name="Chiriac C."/>
            <person name="Salcher M."/>
            <person name="Ghai R."/>
            <person name="Kavagutti S V."/>
        </authorList>
    </citation>
    <scope>NUCLEOTIDE SEQUENCE</scope>
</reference>
<dbReference type="FunFam" id="3.40.50.720:FF:000084">
    <property type="entry name" value="Short-chain dehydrogenase reductase"/>
    <property type="match status" value="1"/>
</dbReference>
<evidence type="ECO:0000256" key="2">
    <source>
        <dbReference type="ARBA" id="ARBA00023002"/>
    </source>
</evidence>
<dbReference type="Gene3D" id="3.40.50.720">
    <property type="entry name" value="NAD(P)-binding Rossmann-like Domain"/>
    <property type="match status" value="1"/>
</dbReference>
<proteinExistence type="inferred from homology"/>
<dbReference type="PROSITE" id="PS00061">
    <property type="entry name" value="ADH_SHORT"/>
    <property type="match status" value="1"/>
</dbReference>
<dbReference type="PANTHER" id="PTHR42760">
    <property type="entry name" value="SHORT-CHAIN DEHYDROGENASES/REDUCTASES FAMILY MEMBER"/>
    <property type="match status" value="1"/>
</dbReference>
<organism evidence="3">
    <name type="scientific">freshwater metagenome</name>
    <dbReference type="NCBI Taxonomy" id="449393"/>
    <lineage>
        <taxon>unclassified sequences</taxon>
        <taxon>metagenomes</taxon>
        <taxon>ecological metagenomes</taxon>
    </lineage>
</organism>
<dbReference type="InterPro" id="IPR036291">
    <property type="entry name" value="NAD(P)-bd_dom_sf"/>
</dbReference>
<gene>
    <name evidence="3" type="ORF">UFOPK4424_00376</name>
</gene>
<protein>
    <submittedName>
        <fullName evidence="3">Unannotated protein</fullName>
    </submittedName>
</protein>
<comment type="similarity">
    <text evidence="1">Belongs to the short-chain dehydrogenases/reductases (SDR) family.</text>
</comment>
<evidence type="ECO:0000313" key="3">
    <source>
        <dbReference type="EMBL" id="CAB5114712.1"/>
    </source>
</evidence>
<dbReference type="SUPFAM" id="SSF51735">
    <property type="entry name" value="NAD(P)-binding Rossmann-fold domains"/>
    <property type="match status" value="1"/>
</dbReference>
<evidence type="ECO:0000256" key="1">
    <source>
        <dbReference type="ARBA" id="ARBA00006484"/>
    </source>
</evidence>
<dbReference type="PANTHER" id="PTHR42760:SF115">
    <property type="entry name" value="3-OXOACYL-[ACYL-CARRIER-PROTEIN] REDUCTASE FABG"/>
    <property type="match status" value="1"/>
</dbReference>
<dbReference type="CDD" id="cd05233">
    <property type="entry name" value="SDR_c"/>
    <property type="match status" value="1"/>
</dbReference>
<dbReference type="InterPro" id="IPR020904">
    <property type="entry name" value="Sc_DH/Rdtase_CS"/>
</dbReference>
<dbReference type="EMBL" id="CAFBRW010000054">
    <property type="protein sequence ID" value="CAB5114712.1"/>
    <property type="molecule type" value="Genomic_DNA"/>
</dbReference>
<dbReference type="PRINTS" id="PR00081">
    <property type="entry name" value="GDHRDH"/>
</dbReference>
<dbReference type="PRINTS" id="PR00080">
    <property type="entry name" value="SDRFAMILY"/>
</dbReference>
<dbReference type="Pfam" id="PF13561">
    <property type="entry name" value="adh_short_C2"/>
    <property type="match status" value="1"/>
</dbReference>
<sequence length="251" mass="25815">MAVDMNFSLNNKIALVTGGASGIGKSICENFAKKGVTVAVVDMNIATAQLVATDIKNGATAHVCNVTDIASIDKAVQEVIAAHGRIDILVNSAGMAVLDPAESVKASDWDTTIAVNLSGTFFVSQSVGREMLKVGKGKIINLASQAASVALTDHVAYCASKFGVLGVTKVLASEWGGRGINVNSVSPTVVLTELGKKAWAGEKGDAHKAQIPVGRFAEPEEVAAAVIFLSSDGADMINGADLVVDGGYTIR</sequence>
<dbReference type="InterPro" id="IPR002347">
    <property type="entry name" value="SDR_fam"/>
</dbReference>
<dbReference type="GO" id="GO:0016616">
    <property type="term" value="F:oxidoreductase activity, acting on the CH-OH group of donors, NAD or NADP as acceptor"/>
    <property type="evidence" value="ECO:0007669"/>
    <property type="project" value="TreeGrafter"/>
</dbReference>
<dbReference type="AlphaFoldDB" id="A0A6J7VSV3"/>
<keyword evidence="2" id="KW-0560">Oxidoreductase</keyword>
<accession>A0A6J7VSV3</accession>